<dbReference type="InterPro" id="IPR045692">
    <property type="entry name" value="DUF6057"/>
</dbReference>
<dbReference type="RefSeq" id="WP_028728573.1">
    <property type="nucleotide sequence ID" value="NZ_AUAE01000033.1"/>
</dbReference>
<feature type="transmembrane region" description="Helical" evidence="1">
    <location>
        <begin position="252"/>
        <end position="272"/>
    </location>
</feature>
<accession>A0A0F5JTF0</accession>
<dbReference type="Proteomes" id="UP000033035">
    <property type="component" value="Unassembled WGS sequence"/>
</dbReference>
<keyword evidence="1" id="KW-0472">Membrane</keyword>
<name>A0A0F5JTF0_9BACT</name>
<comment type="caution">
    <text evidence="2">The sequence shown here is derived from an EMBL/GenBank/DDBJ whole genome shotgun (WGS) entry which is preliminary data.</text>
</comment>
<keyword evidence="1" id="KW-1133">Transmembrane helix</keyword>
<feature type="transmembrane region" description="Helical" evidence="1">
    <location>
        <begin position="7"/>
        <end position="27"/>
    </location>
</feature>
<keyword evidence="3" id="KW-1185">Reference proteome</keyword>
<evidence type="ECO:0000313" key="3">
    <source>
        <dbReference type="Proteomes" id="UP000033035"/>
    </source>
</evidence>
<dbReference type="PATRIC" id="fig|1203610.3.peg.32"/>
<keyword evidence="1" id="KW-0812">Transmembrane</keyword>
<feature type="transmembrane region" description="Helical" evidence="1">
    <location>
        <begin position="227"/>
        <end position="246"/>
    </location>
</feature>
<gene>
    <name evidence="2" type="ORF">HMPREF1536_00031</name>
</gene>
<dbReference type="EMBL" id="AQHW01000001">
    <property type="protein sequence ID" value="KKB60657.1"/>
    <property type="molecule type" value="Genomic_DNA"/>
</dbReference>
<organism evidence="2 3">
    <name type="scientific">Parabacteroides gordonii MS-1 = DSM 23371</name>
    <dbReference type="NCBI Taxonomy" id="1203610"/>
    <lineage>
        <taxon>Bacteria</taxon>
        <taxon>Pseudomonadati</taxon>
        <taxon>Bacteroidota</taxon>
        <taxon>Bacteroidia</taxon>
        <taxon>Bacteroidales</taxon>
        <taxon>Tannerellaceae</taxon>
        <taxon>Parabacteroides</taxon>
    </lineage>
</organism>
<feature type="transmembrane region" description="Helical" evidence="1">
    <location>
        <begin position="66"/>
        <end position="91"/>
    </location>
</feature>
<feature type="transmembrane region" description="Helical" evidence="1">
    <location>
        <begin position="125"/>
        <end position="145"/>
    </location>
</feature>
<dbReference type="HOGENOM" id="CLU_1004163_0_0_10"/>
<feature type="transmembrane region" description="Helical" evidence="1">
    <location>
        <begin position="157"/>
        <end position="177"/>
    </location>
</feature>
<evidence type="ECO:0000313" key="2">
    <source>
        <dbReference type="EMBL" id="KKB60657.1"/>
    </source>
</evidence>
<proteinExistence type="predicted"/>
<dbReference type="PROSITE" id="PS51257">
    <property type="entry name" value="PROKAR_LIPOPROTEIN"/>
    <property type="match status" value="1"/>
</dbReference>
<evidence type="ECO:0008006" key="4">
    <source>
        <dbReference type="Google" id="ProtNLM"/>
    </source>
</evidence>
<feature type="transmembrane region" description="Helical" evidence="1">
    <location>
        <begin position="189"/>
        <end position="206"/>
    </location>
</feature>
<dbReference type="AlphaFoldDB" id="A0A0F5JTF0"/>
<protein>
    <recommendedName>
        <fullName evidence="4">Glycosyltransferase RgtA/B/C/D-like domain-containing protein</fullName>
    </recommendedName>
</protein>
<dbReference type="Pfam" id="PF19529">
    <property type="entry name" value="DUF6057"/>
    <property type="match status" value="1"/>
</dbReference>
<evidence type="ECO:0000256" key="1">
    <source>
        <dbReference type="SAM" id="Phobius"/>
    </source>
</evidence>
<reference evidence="2 3" key="1">
    <citation type="submission" date="2013-04" db="EMBL/GenBank/DDBJ databases">
        <title>The Genome Sequence of Parabacteroides gordonii DSM 23371.</title>
        <authorList>
            <consortium name="The Broad Institute Genomics Platform"/>
            <person name="Earl A."/>
            <person name="Ward D."/>
            <person name="Feldgarden M."/>
            <person name="Gevers D."/>
            <person name="Martens E."/>
            <person name="Sakamoto M."/>
            <person name="Benno Y."/>
            <person name="Suzuki N."/>
            <person name="Matsunaga N."/>
            <person name="Koshihara K."/>
            <person name="Seki M."/>
            <person name="Komiya H."/>
            <person name="Walker B."/>
            <person name="Young S."/>
            <person name="Zeng Q."/>
            <person name="Gargeya S."/>
            <person name="Fitzgerald M."/>
            <person name="Haas B."/>
            <person name="Abouelleil A."/>
            <person name="Allen A.W."/>
            <person name="Alvarado L."/>
            <person name="Arachchi H.M."/>
            <person name="Berlin A.M."/>
            <person name="Chapman S.B."/>
            <person name="Gainer-Dewar J."/>
            <person name="Goldberg J."/>
            <person name="Griggs A."/>
            <person name="Gujja S."/>
            <person name="Hansen M."/>
            <person name="Howarth C."/>
            <person name="Imamovic A."/>
            <person name="Ireland A."/>
            <person name="Larimer J."/>
            <person name="McCowan C."/>
            <person name="Murphy C."/>
            <person name="Pearson M."/>
            <person name="Poon T.W."/>
            <person name="Priest M."/>
            <person name="Roberts A."/>
            <person name="Saif S."/>
            <person name="Shea T."/>
            <person name="Sisk P."/>
            <person name="Sykes S."/>
            <person name="Wortman J."/>
            <person name="Nusbaum C."/>
            <person name="Birren B."/>
        </authorList>
    </citation>
    <scope>NUCLEOTIDE SEQUENCE [LARGE SCALE GENOMIC DNA]</scope>
    <source>
        <strain evidence="2 3">MS-1</strain>
    </source>
</reference>
<sequence>MNKRERLLQGVITGIFVLSCIVFFQFFDSNHLFDKEQVVGLSFLSDAVSECMDKPAWLACALAKTLLSLLVPVGGGALLLTIILLLEWWVLTVILKRFNVGEMAFLYALFPVALEWGTYCSPSYHLASILSLVLVLLVFCGYTLIKNKWLSMLSGFALLFIVYSLVGSRLFIFVILVLLYEAEIGEKRWVYWALLLITGTVLPEFLKSVYSLSEAQAYQYPHPWLPAFFPGIAVAGVLVVIQFKAIRNMRANVWSVSVMSGLLILIVISSVLSHAVS</sequence>